<evidence type="ECO:0000313" key="3">
    <source>
        <dbReference type="Proteomes" id="UP000029430"/>
    </source>
</evidence>
<evidence type="ECO:0000313" key="2">
    <source>
        <dbReference type="EMBL" id="KGA50446.1"/>
    </source>
</evidence>
<name>A0ABR4W8S7_YERFR</name>
<protein>
    <recommendedName>
        <fullName evidence="4">Lipoprotein</fullName>
    </recommendedName>
</protein>
<keyword evidence="1" id="KW-0732">Signal</keyword>
<keyword evidence="3" id="KW-1185">Reference proteome</keyword>
<proteinExistence type="predicted"/>
<feature type="signal peptide" evidence="1">
    <location>
        <begin position="1"/>
        <end position="17"/>
    </location>
</feature>
<reference evidence="2 3" key="1">
    <citation type="submission" date="2014-07" db="EMBL/GenBank/DDBJ databases">
        <authorList>
            <person name="Bishop-Lilly K.A."/>
            <person name="Broomall S.M."/>
            <person name="Chain P.S."/>
            <person name="Chertkov O."/>
            <person name="Coyne S.R."/>
            <person name="Daligault H.E."/>
            <person name="Davenport K.W."/>
            <person name="Erkkila T."/>
            <person name="Frey K.G."/>
            <person name="Gibbons H.S."/>
            <person name="Gu W."/>
            <person name="Jaissle J."/>
            <person name="Johnson S.L."/>
            <person name="Koroleva G.I."/>
            <person name="Ladner J.T."/>
            <person name="Lo C.-C."/>
            <person name="Minogue T.D."/>
            <person name="Munk C."/>
            <person name="Palacios G.F."/>
            <person name="Redden C.L."/>
            <person name="Rosenzweig C.N."/>
            <person name="Scholz M.B."/>
            <person name="Teshima H."/>
            <person name="Xu Y."/>
        </authorList>
    </citation>
    <scope>NUCLEOTIDE SEQUENCE [LARGE SCALE GENOMIC DNA]</scope>
    <source>
        <strain evidence="2 3">ATCC 33641</strain>
    </source>
</reference>
<sequence>MIVLSSLCLVMSLTSCANKPAKPLVAEPALLLPPESALTPCEVPEFTGITWGDGGLYAMELKRELRICKGRLDEVIDWRQRVGSKT</sequence>
<dbReference type="InterPro" id="IPR058979">
    <property type="entry name" value="LysC-like"/>
</dbReference>
<dbReference type="EMBL" id="JPPS01000002">
    <property type="protein sequence ID" value="KGA50446.1"/>
    <property type="molecule type" value="Genomic_DNA"/>
</dbReference>
<evidence type="ECO:0000256" key="1">
    <source>
        <dbReference type="SAM" id="SignalP"/>
    </source>
</evidence>
<organism evidence="2 3">
    <name type="scientific">Yersinia frederiksenii ATCC 33641</name>
    <dbReference type="NCBI Taxonomy" id="349966"/>
    <lineage>
        <taxon>Bacteria</taxon>
        <taxon>Pseudomonadati</taxon>
        <taxon>Pseudomonadota</taxon>
        <taxon>Gammaproteobacteria</taxon>
        <taxon>Enterobacterales</taxon>
        <taxon>Yersiniaceae</taxon>
        <taxon>Yersinia</taxon>
    </lineage>
</organism>
<dbReference type="Pfam" id="PF23793">
    <property type="entry name" value="LysC"/>
    <property type="match status" value="1"/>
</dbReference>
<accession>A0ABR4W8S7</accession>
<comment type="caution">
    <text evidence="2">The sequence shown here is derived from an EMBL/GenBank/DDBJ whole genome shotgun (WGS) entry which is preliminary data.</text>
</comment>
<feature type="chain" id="PRO_5045601813" description="Lipoprotein" evidence="1">
    <location>
        <begin position="18"/>
        <end position="86"/>
    </location>
</feature>
<dbReference type="Proteomes" id="UP000029430">
    <property type="component" value="Unassembled WGS sequence"/>
</dbReference>
<gene>
    <name evidence="2" type="ORF">DJ58_4443</name>
</gene>
<evidence type="ECO:0008006" key="4">
    <source>
        <dbReference type="Google" id="ProtNLM"/>
    </source>
</evidence>